<dbReference type="SUPFAM" id="SSF53850">
    <property type="entry name" value="Periplasmic binding protein-like II"/>
    <property type="match status" value="1"/>
</dbReference>
<dbReference type="OrthoDB" id="4633994at2"/>
<feature type="domain" description="Solute-binding protein family 3/N-terminal" evidence="3">
    <location>
        <begin position="66"/>
        <end position="294"/>
    </location>
</feature>
<dbReference type="PROSITE" id="PS51257">
    <property type="entry name" value="PROKAR_LIPOPROTEIN"/>
    <property type="match status" value="1"/>
</dbReference>
<dbReference type="Proteomes" id="UP000198822">
    <property type="component" value="Chromosome I"/>
</dbReference>
<dbReference type="RefSeq" id="WP_092504685.1">
    <property type="nucleotide sequence ID" value="NZ_LT629695.1"/>
</dbReference>
<proteinExistence type="predicted"/>
<dbReference type="EMBL" id="LT629695">
    <property type="protein sequence ID" value="SDH68620.1"/>
    <property type="molecule type" value="Genomic_DNA"/>
</dbReference>
<accession>A0A1G8EFS3</accession>
<protein>
    <submittedName>
        <fullName evidence="4">Amino acid ABC transporter substrate-binding protein, PAAT family</fullName>
    </submittedName>
</protein>
<evidence type="ECO:0000256" key="2">
    <source>
        <dbReference type="SAM" id="SignalP"/>
    </source>
</evidence>
<evidence type="ECO:0000313" key="4">
    <source>
        <dbReference type="EMBL" id="SDH68620.1"/>
    </source>
</evidence>
<name>A0A1G8EFS3_9MICO</name>
<evidence type="ECO:0000313" key="5">
    <source>
        <dbReference type="Proteomes" id="UP000198822"/>
    </source>
</evidence>
<feature type="chain" id="PRO_5038992742" evidence="2">
    <location>
        <begin position="25"/>
        <end position="308"/>
    </location>
</feature>
<dbReference type="PANTHER" id="PTHR35936">
    <property type="entry name" value="MEMBRANE-BOUND LYTIC MUREIN TRANSGLYCOSYLASE F"/>
    <property type="match status" value="1"/>
</dbReference>
<dbReference type="STRING" id="399736.SAMN04489720_2016"/>
<reference evidence="5" key="1">
    <citation type="submission" date="2016-10" db="EMBL/GenBank/DDBJ databases">
        <authorList>
            <person name="Varghese N."/>
            <person name="Submissions S."/>
        </authorList>
    </citation>
    <scope>NUCLEOTIDE SEQUENCE [LARGE SCALE GENOMIC DNA]</scope>
    <source>
        <strain evidence="5">DSM 22002</strain>
    </source>
</reference>
<dbReference type="SMART" id="SM00062">
    <property type="entry name" value="PBPb"/>
    <property type="match status" value="1"/>
</dbReference>
<gene>
    <name evidence="4" type="ORF">SAMN04489720_2016</name>
</gene>
<dbReference type="AlphaFoldDB" id="A0A1G8EFS3"/>
<feature type="signal peptide" evidence="2">
    <location>
        <begin position="1"/>
        <end position="24"/>
    </location>
</feature>
<dbReference type="Pfam" id="PF00497">
    <property type="entry name" value="SBP_bac_3"/>
    <property type="match status" value="1"/>
</dbReference>
<keyword evidence="5" id="KW-1185">Reference proteome</keyword>
<dbReference type="InterPro" id="IPR001638">
    <property type="entry name" value="Solute-binding_3/MltF_N"/>
</dbReference>
<sequence length="308" mass="32438">MATRSTIARTAVAAAALLSIVGVAGCSTSSSEPEESAAASESDIPMPEFSQELQDLFPEDVIESGVIRAASITLPPYSYKDEDGTTDIGLNWDTIAAIEAATGLEVELEIAPSIGDIFTGFQSDRYDVNISPLSDIPATQANYDFAVWIAEYVVFIQPETAEDTIDSLDATCGHTIATLQGGTAQTVLENQQASCDEPIDIALFGDQDSAILAVTSGRADAAFSSQIPLTYYAEQNPTLVISGANSTDNGFPPFWVGASAPTGDPIVPAMLATFEALQEAGTYDALLAKYGIEENAMDEFGFNLAEES</sequence>
<dbReference type="Gene3D" id="3.40.190.10">
    <property type="entry name" value="Periplasmic binding protein-like II"/>
    <property type="match status" value="2"/>
</dbReference>
<evidence type="ECO:0000256" key="1">
    <source>
        <dbReference type="ARBA" id="ARBA00022729"/>
    </source>
</evidence>
<evidence type="ECO:0000259" key="3">
    <source>
        <dbReference type="SMART" id="SM00062"/>
    </source>
</evidence>
<keyword evidence="1 2" id="KW-0732">Signal</keyword>
<organism evidence="4 5">
    <name type="scientific">Agrococcus jejuensis</name>
    <dbReference type="NCBI Taxonomy" id="399736"/>
    <lineage>
        <taxon>Bacteria</taxon>
        <taxon>Bacillati</taxon>
        <taxon>Actinomycetota</taxon>
        <taxon>Actinomycetes</taxon>
        <taxon>Micrococcales</taxon>
        <taxon>Microbacteriaceae</taxon>
        <taxon>Agrococcus</taxon>
    </lineage>
</organism>